<keyword evidence="3" id="KW-1185">Reference proteome</keyword>
<comment type="caution">
    <text evidence="2">The sequence shown here is derived from an EMBL/GenBank/DDBJ whole genome shotgun (WGS) entry which is preliminary data.</text>
</comment>
<gene>
    <name evidence="2" type="ORF">E7Y31_23180</name>
</gene>
<evidence type="ECO:0000313" key="3">
    <source>
        <dbReference type="Proteomes" id="UP000305282"/>
    </source>
</evidence>
<dbReference type="GO" id="GO:0006508">
    <property type="term" value="P:proteolysis"/>
    <property type="evidence" value="ECO:0007669"/>
    <property type="project" value="InterPro"/>
</dbReference>
<reference evidence="2 3" key="1">
    <citation type="submission" date="2019-04" db="EMBL/GenBank/DDBJ databases">
        <title>Draft genome sequences for three unisolated Alnus-infective Frankia Sp+ strains, AgTrS, AiOr and AvVan, the first sequenced Frankia strains able to sporulate in-planta.</title>
        <authorList>
            <person name="Bethencourt L."/>
            <person name="Vautrin F."/>
            <person name="Taib N."/>
            <person name="Dubost A."/>
            <person name="Castro-Garcia L."/>
            <person name="Imbaud O."/>
            <person name="Abrouk D."/>
            <person name="Fournier P."/>
            <person name="Briolay J."/>
            <person name="Nguyen A."/>
            <person name="Normand P."/>
            <person name="Fernandez M.P."/>
            <person name="Brochier-Armanet C."/>
            <person name="Herrera-Belaroussi A."/>
        </authorList>
    </citation>
    <scope>NUCLEOTIDE SEQUENCE [LARGE SCALE GENOMIC DNA]</scope>
    <source>
        <strain evidence="2 3">AvVan</strain>
    </source>
</reference>
<dbReference type="Proteomes" id="UP000305282">
    <property type="component" value="Unassembled WGS sequence"/>
</dbReference>
<sequence>MERPEPPDFPRSRAILLGTSTYAHLPAIPAALNSLRAMERLLTGPLCGWPADRVTVFADLRGPGELTAPLRLVRDTSDVLFFYYVGHGQPTLDEDLCMGLVDTAVEAEERKLTGLSMSTLRETLGYSQARVKVVVLDCCFSGIATEKQQSASGQ</sequence>
<evidence type="ECO:0000313" key="2">
    <source>
        <dbReference type="EMBL" id="THJ25822.1"/>
    </source>
</evidence>
<feature type="non-terminal residue" evidence="2">
    <location>
        <position position="154"/>
    </location>
</feature>
<dbReference type="AlphaFoldDB" id="A0A4V3YV25"/>
<dbReference type="Pfam" id="PF00656">
    <property type="entry name" value="Peptidase_C14"/>
    <property type="match status" value="1"/>
</dbReference>
<dbReference type="Gene3D" id="3.40.50.1460">
    <property type="match status" value="1"/>
</dbReference>
<organism evidence="2 3">
    <name type="scientific">Candidatus Frankia alpina</name>
    <dbReference type="NCBI Taxonomy" id="2699483"/>
    <lineage>
        <taxon>Bacteria</taxon>
        <taxon>Bacillati</taxon>
        <taxon>Actinomycetota</taxon>
        <taxon>Actinomycetes</taxon>
        <taxon>Frankiales</taxon>
        <taxon>Frankiaceae</taxon>
        <taxon>Frankia</taxon>
    </lineage>
</organism>
<name>A0A4V3YV25_9ACTN</name>
<feature type="domain" description="Peptidase C14 caspase" evidence="1">
    <location>
        <begin position="12"/>
        <end position="146"/>
    </location>
</feature>
<proteinExistence type="predicted"/>
<dbReference type="InterPro" id="IPR029030">
    <property type="entry name" value="Caspase-like_dom_sf"/>
</dbReference>
<protein>
    <submittedName>
        <fullName evidence="2">Caspase family protein</fullName>
    </submittedName>
</protein>
<dbReference type="GO" id="GO:0004197">
    <property type="term" value="F:cysteine-type endopeptidase activity"/>
    <property type="evidence" value="ECO:0007669"/>
    <property type="project" value="InterPro"/>
</dbReference>
<dbReference type="RefSeq" id="WP_136449722.1">
    <property type="nucleotide sequence ID" value="NZ_SSXH01001075.1"/>
</dbReference>
<dbReference type="SUPFAM" id="SSF52129">
    <property type="entry name" value="Caspase-like"/>
    <property type="match status" value="1"/>
</dbReference>
<accession>A0A4V3YV25</accession>
<evidence type="ECO:0000259" key="1">
    <source>
        <dbReference type="Pfam" id="PF00656"/>
    </source>
</evidence>
<dbReference type="EMBL" id="SSXH01001075">
    <property type="protein sequence ID" value="THJ25822.1"/>
    <property type="molecule type" value="Genomic_DNA"/>
</dbReference>
<dbReference type="InterPro" id="IPR011600">
    <property type="entry name" value="Pept_C14_caspase"/>
</dbReference>
<dbReference type="OrthoDB" id="4464809at2"/>